<accession>W4VFQ8</accession>
<keyword evidence="2" id="KW-1185">Reference proteome</keyword>
<sequence>MAIIKIILRKMLNNRWLTISLFLGLLITVSLVSSIPTYTSSVLQKLLVGELEDYQVEQQAYPGEFTYSVNFSKDDAIDRLTTLETIEGLTEI</sequence>
<dbReference type="eggNOG" id="COG0577">
    <property type="taxonomic scope" value="Bacteria"/>
</dbReference>
<comment type="caution">
    <text evidence="1">The sequence shown here is derived from an EMBL/GenBank/DDBJ whole genome shotgun (WGS) entry which is preliminary data.</text>
</comment>
<dbReference type="Proteomes" id="UP000019102">
    <property type="component" value="Unassembled WGS sequence"/>
</dbReference>
<name>W4VFQ8_9BACI</name>
<evidence type="ECO:0000313" key="2">
    <source>
        <dbReference type="Proteomes" id="UP000019102"/>
    </source>
</evidence>
<dbReference type="RefSeq" id="WP_035721966.1">
    <property type="nucleotide sequence ID" value="NZ_BAVS01000002.1"/>
</dbReference>
<dbReference type="AlphaFoldDB" id="W4VFQ8"/>
<protein>
    <recommendedName>
        <fullName evidence="3">ABC transporter permease</fullName>
    </recommendedName>
</protein>
<dbReference type="EMBL" id="BAVS01000002">
    <property type="protein sequence ID" value="GAE92027.1"/>
    <property type="molecule type" value="Genomic_DNA"/>
</dbReference>
<reference evidence="1 2" key="1">
    <citation type="journal article" date="2014" name="Genome Announc.">
        <title>Draft Genome Sequence of the Boron-Tolerant and Moderately Halotolerant Bacterium Gracilibacillus boraciitolerans JCM 21714T.</title>
        <authorList>
            <person name="Ahmed I."/>
            <person name="Oshima K."/>
            <person name="Suda W."/>
            <person name="Kitamura K."/>
            <person name="Iida T."/>
            <person name="Ohmori Y."/>
            <person name="Fujiwara T."/>
            <person name="Hattori M."/>
            <person name="Ohkuma M."/>
        </authorList>
    </citation>
    <scope>NUCLEOTIDE SEQUENCE [LARGE SCALE GENOMIC DNA]</scope>
    <source>
        <strain evidence="1 2">JCM 21714</strain>
    </source>
</reference>
<evidence type="ECO:0000313" key="1">
    <source>
        <dbReference type="EMBL" id="GAE92027.1"/>
    </source>
</evidence>
<evidence type="ECO:0008006" key="3">
    <source>
        <dbReference type="Google" id="ProtNLM"/>
    </source>
</evidence>
<proteinExistence type="predicted"/>
<gene>
    <name evidence="1" type="ORF">JCM21714_1004</name>
</gene>
<organism evidence="1 2">
    <name type="scientific">Gracilibacillus boraciitolerans JCM 21714</name>
    <dbReference type="NCBI Taxonomy" id="1298598"/>
    <lineage>
        <taxon>Bacteria</taxon>
        <taxon>Bacillati</taxon>
        <taxon>Bacillota</taxon>
        <taxon>Bacilli</taxon>
        <taxon>Bacillales</taxon>
        <taxon>Bacillaceae</taxon>
        <taxon>Gracilibacillus</taxon>
    </lineage>
</organism>
<dbReference type="OrthoDB" id="51951at2"/>
<dbReference type="STRING" id="1298598.JCM21714_1004"/>